<protein>
    <recommendedName>
        <fullName evidence="4">Secreted protein</fullName>
    </recommendedName>
</protein>
<reference evidence="2 3" key="1">
    <citation type="journal article" date="2009" name="Int. J. Syst. Evol. Microbiol.">
        <title>Nocardioides caeni sp. nov., isolated from wastewater.</title>
        <authorList>
            <person name="Yoon J.H."/>
            <person name="Kang S.J."/>
            <person name="Park S."/>
            <person name="Kim W."/>
            <person name="Oh T.K."/>
        </authorList>
    </citation>
    <scope>NUCLEOTIDE SEQUENCE [LARGE SCALE GENOMIC DNA]</scope>
    <source>
        <strain evidence="2 3">DSM 23134</strain>
    </source>
</reference>
<proteinExistence type="predicted"/>
<gene>
    <name evidence="2" type="ORF">E9934_11580</name>
</gene>
<dbReference type="AlphaFoldDB" id="A0A4S8NAQ3"/>
<evidence type="ECO:0000313" key="3">
    <source>
        <dbReference type="Proteomes" id="UP000307087"/>
    </source>
</evidence>
<dbReference type="Proteomes" id="UP000307087">
    <property type="component" value="Unassembled WGS sequence"/>
</dbReference>
<evidence type="ECO:0008006" key="4">
    <source>
        <dbReference type="Google" id="ProtNLM"/>
    </source>
</evidence>
<evidence type="ECO:0000256" key="1">
    <source>
        <dbReference type="SAM" id="SignalP"/>
    </source>
</evidence>
<comment type="caution">
    <text evidence="2">The sequence shown here is derived from an EMBL/GenBank/DDBJ whole genome shotgun (WGS) entry which is preliminary data.</text>
</comment>
<accession>A0A4S8NAQ3</accession>
<dbReference type="RefSeq" id="WP_136563034.1">
    <property type="nucleotide sequence ID" value="NZ_BAABLS010000004.1"/>
</dbReference>
<dbReference type="EMBL" id="STGW01000006">
    <property type="protein sequence ID" value="THV13001.1"/>
    <property type="molecule type" value="Genomic_DNA"/>
</dbReference>
<name>A0A4S8NAQ3_9ACTN</name>
<sequence length="138" mass="15373">MRFTRILTALIAAFTAVMLSFTMGSSAQAAPVADGPVATKVAKPKHTFTRLKADETRREGVFYVQARLTSNPGQRVWLRSWHRSTNRWRNVKSVITRSDTGGFKMTFAGRCGTRFRLYAAETASFARTEVYIGAITCS</sequence>
<dbReference type="OrthoDB" id="3783159at2"/>
<keyword evidence="3" id="KW-1185">Reference proteome</keyword>
<feature type="signal peptide" evidence="1">
    <location>
        <begin position="1"/>
        <end position="29"/>
    </location>
</feature>
<feature type="chain" id="PRO_5021023976" description="Secreted protein" evidence="1">
    <location>
        <begin position="30"/>
        <end position="138"/>
    </location>
</feature>
<organism evidence="2 3">
    <name type="scientific">Nocardioides caeni</name>
    <dbReference type="NCBI Taxonomy" id="574700"/>
    <lineage>
        <taxon>Bacteria</taxon>
        <taxon>Bacillati</taxon>
        <taxon>Actinomycetota</taxon>
        <taxon>Actinomycetes</taxon>
        <taxon>Propionibacteriales</taxon>
        <taxon>Nocardioidaceae</taxon>
        <taxon>Nocardioides</taxon>
    </lineage>
</organism>
<evidence type="ECO:0000313" key="2">
    <source>
        <dbReference type="EMBL" id="THV13001.1"/>
    </source>
</evidence>
<keyword evidence="1" id="KW-0732">Signal</keyword>